<feature type="compositionally biased region" description="Basic residues" evidence="12">
    <location>
        <begin position="919"/>
        <end position="930"/>
    </location>
</feature>
<evidence type="ECO:0000256" key="8">
    <source>
        <dbReference type="ARBA" id="ARBA00069572"/>
    </source>
</evidence>
<keyword evidence="2" id="KW-0677">Repeat</keyword>
<proteinExistence type="predicted"/>
<dbReference type="InterPro" id="IPR019734">
    <property type="entry name" value="TPR_rpt"/>
</dbReference>
<feature type="coiled-coil region" evidence="11">
    <location>
        <begin position="816"/>
        <end position="843"/>
    </location>
</feature>
<dbReference type="FunFam" id="1.25.40.10:FF:000162">
    <property type="entry name" value="CTR9 homolog, Paf1/RNA polymerase II complex component"/>
    <property type="match status" value="1"/>
</dbReference>
<dbReference type="FunFam" id="1.25.40.10:FF:000089">
    <property type="entry name" value="CTR9 homolog, Paf1/RNA polymerase II complex component"/>
    <property type="match status" value="1"/>
</dbReference>
<reference evidence="13" key="2">
    <citation type="submission" date="2025-09" db="UniProtKB">
        <authorList>
            <consortium name="Ensembl"/>
        </authorList>
    </citation>
    <scope>IDENTIFICATION</scope>
</reference>
<evidence type="ECO:0000313" key="13">
    <source>
        <dbReference type="Ensembl" id="ENSCAFP00020019631.1"/>
    </source>
</evidence>
<dbReference type="GO" id="GO:0000993">
    <property type="term" value="F:RNA polymerase II complex binding"/>
    <property type="evidence" value="ECO:0007669"/>
    <property type="project" value="TreeGrafter"/>
</dbReference>
<keyword evidence="14" id="KW-1185">Reference proteome</keyword>
<dbReference type="GeneTree" id="ENSGT00390000005097"/>
<keyword evidence="6" id="KW-0539">Nucleus</keyword>
<feature type="compositionally biased region" description="Basic and acidic residues" evidence="12">
    <location>
        <begin position="1023"/>
        <end position="1033"/>
    </location>
</feature>
<dbReference type="AlphaFoldDB" id="A0A8C0KSI1"/>
<organism evidence="13 14">
    <name type="scientific">Canis lupus dingo</name>
    <name type="common">dingo</name>
    <dbReference type="NCBI Taxonomy" id="286419"/>
    <lineage>
        <taxon>Eukaryota</taxon>
        <taxon>Metazoa</taxon>
        <taxon>Chordata</taxon>
        <taxon>Craniata</taxon>
        <taxon>Vertebrata</taxon>
        <taxon>Euteleostomi</taxon>
        <taxon>Mammalia</taxon>
        <taxon>Eutheria</taxon>
        <taxon>Laurasiatheria</taxon>
        <taxon>Carnivora</taxon>
        <taxon>Caniformia</taxon>
        <taxon>Canidae</taxon>
        <taxon>Canis</taxon>
    </lineage>
</organism>
<feature type="repeat" description="TPR" evidence="10">
    <location>
        <begin position="198"/>
        <end position="231"/>
    </location>
</feature>
<dbReference type="SUPFAM" id="SSF48452">
    <property type="entry name" value="TPR-like"/>
    <property type="match status" value="3"/>
</dbReference>
<reference evidence="13" key="1">
    <citation type="submission" date="2025-08" db="UniProtKB">
        <authorList>
            <consortium name="Ensembl"/>
        </authorList>
    </citation>
    <scope>IDENTIFICATION</scope>
</reference>
<name>A0A8C0KSI1_CANLU</name>
<dbReference type="Pfam" id="PF14559">
    <property type="entry name" value="TPR_19"/>
    <property type="match status" value="2"/>
</dbReference>
<dbReference type="GO" id="GO:0006368">
    <property type="term" value="P:transcription elongation by RNA polymerase II"/>
    <property type="evidence" value="ECO:0007669"/>
    <property type="project" value="TreeGrafter"/>
</dbReference>
<dbReference type="GO" id="GO:0016593">
    <property type="term" value="C:Cdc73/Paf1 complex"/>
    <property type="evidence" value="ECO:0007669"/>
    <property type="project" value="TreeGrafter"/>
</dbReference>
<evidence type="ECO:0000256" key="6">
    <source>
        <dbReference type="ARBA" id="ARBA00023242"/>
    </source>
</evidence>
<feature type="compositionally biased region" description="Basic and acidic residues" evidence="12">
    <location>
        <begin position="1054"/>
        <end position="1067"/>
    </location>
</feature>
<feature type="compositionally biased region" description="Polar residues" evidence="12">
    <location>
        <begin position="992"/>
        <end position="1002"/>
    </location>
</feature>
<dbReference type="PROSITE" id="PS50005">
    <property type="entry name" value="TPR"/>
    <property type="match status" value="4"/>
</dbReference>
<dbReference type="Gene3D" id="1.25.40.10">
    <property type="entry name" value="Tetratricopeptide repeat domain"/>
    <property type="match status" value="5"/>
</dbReference>
<evidence type="ECO:0000256" key="3">
    <source>
        <dbReference type="ARBA" id="ARBA00022803"/>
    </source>
</evidence>
<feature type="repeat" description="TPR" evidence="10">
    <location>
        <begin position="485"/>
        <end position="518"/>
    </location>
</feature>
<dbReference type="GO" id="GO:0016607">
    <property type="term" value="C:nuclear speck"/>
    <property type="evidence" value="ECO:0007669"/>
    <property type="project" value="UniProtKB-SubCell"/>
</dbReference>
<dbReference type="FunFam" id="1.25.40.10:FF:001026">
    <property type="entry name" value="CTR9 homolog, Paf1/RNA polymerase II complex component"/>
    <property type="match status" value="1"/>
</dbReference>
<dbReference type="InterPro" id="IPR011990">
    <property type="entry name" value="TPR-like_helical_dom_sf"/>
</dbReference>
<dbReference type="InterPro" id="IPR031101">
    <property type="entry name" value="Ctr9"/>
</dbReference>
<evidence type="ECO:0000256" key="12">
    <source>
        <dbReference type="SAM" id="MobiDB-lite"/>
    </source>
</evidence>
<feature type="region of interest" description="Disordered" evidence="12">
    <location>
        <begin position="880"/>
        <end position="1067"/>
    </location>
</feature>
<dbReference type="Proteomes" id="UP000694391">
    <property type="component" value="Unplaced"/>
</dbReference>
<dbReference type="PANTHER" id="PTHR14027:SF2">
    <property type="entry name" value="RNA POLYMERASE-ASSOCIATED PROTEIN CTR9 HOMOLOG"/>
    <property type="match status" value="1"/>
</dbReference>
<dbReference type="PANTHER" id="PTHR14027">
    <property type="entry name" value="RNA POLYMERASE-ASSOCIATED PROTEIN CTR9"/>
    <property type="match status" value="1"/>
</dbReference>
<evidence type="ECO:0000256" key="4">
    <source>
        <dbReference type="ARBA" id="ARBA00023015"/>
    </source>
</evidence>
<feature type="compositionally biased region" description="Low complexity" evidence="12">
    <location>
        <begin position="1042"/>
        <end position="1053"/>
    </location>
</feature>
<feature type="repeat" description="TPR" evidence="10">
    <location>
        <begin position="519"/>
        <end position="552"/>
    </location>
</feature>
<comment type="subunit">
    <text evidence="7">Component of the PAF1 complex, which consists of CDC73, PAF1, LEO1, CTR9, RTF1 and SKIC8. The PAF1 complex interacts with PHF5A. Interacts with KMT2A/MLL1. Interacts with STAT3. Interacts with SETD5. Interacts with ERCC6.</text>
</comment>
<dbReference type="Ensembl" id="ENSCAFT00020022728.1">
    <property type="protein sequence ID" value="ENSCAFP00020019631.1"/>
    <property type="gene ID" value="ENSCAFG00020014706.1"/>
</dbReference>
<evidence type="ECO:0000256" key="11">
    <source>
        <dbReference type="SAM" id="Coils"/>
    </source>
</evidence>
<accession>A0A8C0KSI1</accession>
<evidence type="ECO:0000256" key="7">
    <source>
        <dbReference type="ARBA" id="ARBA00062396"/>
    </source>
</evidence>
<comment type="subcellular location">
    <subcellularLocation>
        <location evidence="1">Nucleus speckle</location>
    </subcellularLocation>
</comment>
<keyword evidence="3 10" id="KW-0802">TPR repeat</keyword>
<keyword evidence="5" id="KW-0804">Transcription</keyword>
<evidence type="ECO:0000256" key="5">
    <source>
        <dbReference type="ARBA" id="ARBA00023163"/>
    </source>
</evidence>
<feature type="compositionally biased region" description="Acidic residues" evidence="12">
    <location>
        <begin position="881"/>
        <end position="893"/>
    </location>
</feature>
<dbReference type="Pfam" id="PF13181">
    <property type="entry name" value="TPR_8"/>
    <property type="match status" value="2"/>
</dbReference>
<evidence type="ECO:0000256" key="10">
    <source>
        <dbReference type="PROSITE-ProRule" id="PRU00339"/>
    </source>
</evidence>
<keyword evidence="11" id="KW-0175">Coiled coil</keyword>
<evidence type="ECO:0000256" key="2">
    <source>
        <dbReference type="ARBA" id="ARBA00022737"/>
    </source>
</evidence>
<dbReference type="GO" id="GO:0019827">
    <property type="term" value="P:stem cell population maintenance"/>
    <property type="evidence" value="ECO:0007669"/>
    <property type="project" value="UniProtKB-ARBA"/>
</dbReference>
<sequence length="1067" mass="121782">MSRGSIEIPLRDTDEVIELDFDQLPEGDEVISILKQEHTQLHIWIALALEYYKQGKTEEFVKLLEAARIDGNLDYRDHEKDQMTCLDTLAAYYVQQARKEKNKDNKKDLITQATLLYTMADKIIMYDQNHLLGRACFCLLEGDKMDQADAQFHFVLNQSPNNIPALLGKACISFNKKDYRGALAYYKKALRTNPGCPAEVRLGMGHCFVKLNKLEKARLAFSRALELNSKCVGALVGLAVLELNNKEADSIKNGVQLLSRAYTIDPSNPMVLNHLANHFFFKKVRQVNLLKLFAFKSCLVFLFCKFFSNYDQAFQYYYQATQFASSSFVLPFFGLGQMYIYRGDKENASQCFEKVLKAYPNNYETMKILGSLYAASEDQEKRDIAKGHLKKVTEQYPDDVEAWIELAQILEQTDIQGALSAYGTATRILQEKVQADVPPEILNNVGALHFRLGNLGEAKKYFLASLDRAKAEAEHDEHYYNAISVTTSYNLARLYEAMCEFHEAEKLYKNILREHPNYVDCYLRLGAMARDKGNFYEASDWFKEALQINQDHPDAWSLIGNLHLAKQEWGPGQKKFERILKQPSTQSDTYSMLALGNVWLQTLHQPTRDREKEKRHQDRALAIYKQVLRNDAKNLYAANGIGAVLAHKGYFREARDVFAQVREATADISDVWLNLAHIYVEQKQYISAVQMYENCLRKFYKHQNTEVVLYLARALFKCGKLQECKQTLLKARHVAPSDTVLMFNVALVLQRLATSVLKDEKSNLKEVLNAVKELELAHRYFSYLSKVGDKMRFDLALAATEARQCSDLLSQAQYHVARARKQDEEERELRAKQEQEKELLRQKLLKEQVFVVFSVILELKNYVHTCPLYAKKERSKKGGEFDEFVNDDTDDDLPISKKKKRRKGSGSEQEGEEEEGGERKKKKRRRHHRNSNSNSDSDEGERRKKHASSESDSDENQNKSGSEAGSPRRPRRQESDEDSDSDQPSRKRRPSGSEQSDNESVQSGRSRSGGSDMDSRPASPSAESEHDSERGSDNEGSGQGSGNESEPEGSNNEASDRGSERGSDESD</sequence>
<keyword evidence="4" id="KW-0805">Transcription regulation</keyword>
<dbReference type="Pfam" id="PF13374">
    <property type="entry name" value="TPR_10"/>
    <property type="match status" value="1"/>
</dbReference>
<feature type="repeat" description="TPR" evidence="10">
    <location>
        <begin position="329"/>
        <end position="362"/>
    </location>
</feature>
<gene>
    <name evidence="13" type="primary">CTR9</name>
</gene>
<evidence type="ECO:0000313" key="14">
    <source>
        <dbReference type="Proteomes" id="UP000694391"/>
    </source>
</evidence>
<feature type="compositionally biased region" description="Low complexity" evidence="12">
    <location>
        <begin position="1003"/>
        <end position="1012"/>
    </location>
</feature>
<protein>
    <recommendedName>
        <fullName evidence="8">RNA polymerase-associated protein CTR9 homolog</fullName>
    </recommendedName>
    <alternativeName>
        <fullName evidence="9">SH2 domain-binding protein 1</fullName>
    </alternativeName>
</protein>
<evidence type="ECO:0000256" key="9">
    <source>
        <dbReference type="ARBA" id="ARBA00077878"/>
    </source>
</evidence>
<evidence type="ECO:0000256" key="1">
    <source>
        <dbReference type="ARBA" id="ARBA00004324"/>
    </source>
</evidence>
<dbReference type="GO" id="GO:0006357">
    <property type="term" value="P:regulation of transcription by RNA polymerase II"/>
    <property type="evidence" value="ECO:0007669"/>
    <property type="project" value="UniProtKB-ARBA"/>
</dbReference>
<dbReference type="SMART" id="SM00028">
    <property type="entry name" value="TPR"/>
    <property type="match status" value="9"/>
</dbReference>